<organism evidence="3 4">
    <name type="scientific">Trapa incisa</name>
    <dbReference type="NCBI Taxonomy" id="236973"/>
    <lineage>
        <taxon>Eukaryota</taxon>
        <taxon>Viridiplantae</taxon>
        <taxon>Streptophyta</taxon>
        <taxon>Embryophyta</taxon>
        <taxon>Tracheophyta</taxon>
        <taxon>Spermatophyta</taxon>
        <taxon>Magnoliopsida</taxon>
        <taxon>eudicotyledons</taxon>
        <taxon>Gunneridae</taxon>
        <taxon>Pentapetalae</taxon>
        <taxon>rosids</taxon>
        <taxon>malvids</taxon>
        <taxon>Myrtales</taxon>
        <taxon>Lythraceae</taxon>
        <taxon>Trapa</taxon>
    </lineage>
</organism>
<feature type="signal peptide" evidence="2">
    <location>
        <begin position="1"/>
        <end position="33"/>
    </location>
</feature>
<sequence>MGHQRRFLGKAMFGAVILVGLIWLLLFGSVVDAAKHGQSPEGEAKPSLVARPESDLYYSSKRRVPKGPDPIHNRRAKNSGRPPGQA</sequence>
<dbReference type="InterPro" id="IPR039316">
    <property type="entry name" value="CLE25/26"/>
</dbReference>
<reference evidence="3 4" key="1">
    <citation type="journal article" date="2023" name="Hortic Res">
        <title>Pangenome of water caltrop reveals structural variations and asymmetric subgenome divergence after allopolyploidization.</title>
        <authorList>
            <person name="Zhang X."/>
            <person name="Chen Y."/>
            <person name="Wang L."/>
            <person name="Yuan Y."/>
            <person name="Fang M."/>
            <person name="Shi L."/>
            <person name="Lu R."/>
            <person name="Comes H.P."/>
            <person name="Ma Y."/>
            <person name="Chen Y."/>
            <person name="Huang G."/>
            <person name="Zhou Y."/>
            <person name="Zheng Z."/>
            <person name="Qiu Y."/>
        </authorList>
    </citation>
    <scope>NUCLEOTIDE SEQUENCE [LARGE SCALE GENOMIC DNA]</scope>
    <source>
        <tissue evidence="3">Roots</tissue>
    </source>
</reference>
<feature type="chain" id="PRO_5042810199" description="CLAVATA3/ESR (CLE)-related protein 25" evidence="2">
    <location>
        <begin position="34"/>
        <end position="86"/>
    </location>
</feature>
<dbReference type="AlphaFoldDB" id="A0AAN7L0J7"/>
<dbReference type="EMBL" id="JAXIOK010000004">
    <property type="protein sequence ID" value="KAK4773858.1"/>
    <property type="molecule type" value="Genomic_DNA"/>
</dbReference>
<accession>A0AAN7L0J7</accession>
<dbReference type="PANTHER" id="PTHR34277">
    <property type="entry name" value="CLAVATA3/ESR (CLE)-RELATED PROTEIN 26"/>
    <property type="match status" value="1"/>
</dbReference>
<name>A0AAN7L0J7_9MYRT</name>
<evidence type="ECO:0000256" key="2">
    <source>
        <dbReference type="SAM" id="SignalP"/>
    </source>
</evidence>
<dbReference type="PANTHER" id="PTHR34277:SF2">
    <property type="entry name" value="CLAVATA3_ESR (CLE)-RELATED PROTEIN 26"/>
    <property type="match status" value="1"/>
</dbReference>
<comment type="caution">
    <text evidence="3">The sequence shown here is derived from an EMBL/GenBank/DDBJ whole genome shotgun (WGS) entry which is preliminary data.</text>
</comment>
<evidence type="ECO:0000256" key="1">
    <source>
        <dbReference type="SAM" id="MobiDB-lite"/>
    </source>
</evidence>
<gene>
    <name evidence="3" type="ORF">SAY87_028877</name>
</gene>
<keyword evidence="2" id="KW-0732">Signal</keyword>
<protein>
    <recommendedName>
        <fullName evidence="5">CLAVATA3/ESR (CLE)-related protein 25</fullName>
    </recommendedName>
</protein>
<dbReference type="Proteomes" id="UP001345219">
    <property type="component" value="Chromosome 22"/>
</dbReference>
<evidence type="ECO:0008006" key="5">
    <source>
        <dbReference type="Google" id="ProtNLM"/>
    </source>
</evidence>
<keyword evidence="4" id="KW-1185">Reference proteome</keyword>
<evidence type="ECO:0000313" key="3">
    <source>
        <dbReference type="EMBL" id="KAK4773858.1"/>
    </source>
</evidence>
<evidence type="ECO:0000313" key="4">
    <source>
        <dbReference type="Proteomes" id="UP001345219"/>
    </source>
</evidence>
<feature type="region of interest" description="Disordered" evidence="1">
    <location>
        <begin position="59"/>
        <end position="86"/>
    </location>
</feature>
<proteinExistence type="predicted"/>